<reference evidence="1 2" key="1">
    <citation type="submission" date="2021-01" db="EMBL/GenBank/DDBJ databases">
        <title>Belnapia mucosa sp. nov. and Belnapia arida sp. nov., isolated from the Tabernas Desert (Almeria, Spain).</title>
        <authorList>
            <person name="Molina-Menor E."/>
            <person name="Vidal-Verdu A."/>
            <person name="Calonge A."/>
            <person name="Satari L."/>
            <person name="Pereto Magraner J."/>
            <person name="Porcar Miralles M."/>
        </authorList>
    </citation>
    <scope>NUCLEOTIDE SEQUENCE [LARGE SCALE GENOMIC DNA]</scope>
    <source>
        <strain evidence="1 2">T6</strain>
    </source>
</reference>
<evidence type="ECO:0000313" key="2">
    <source>
        <dbReference type="Proteomes" id="UP000606490"/>
    </source>
</evidence>
<evidence type="ECO:0008006" key="3">
    <source>
        <dbReference type="Google" id="ProtNLM"/>
    </source>
</evidence>
<gene>
    <name evidence="1" type="ORF">JMJ55_02510</name>
</gene>
<sequence>MSDATAAARYGRYAAIRRRILTEASQRIPLASLAQQARALSLWDGKQVAPSDEMQLAVVFDLGVLDPLGGHGRGIDRQAKAEAPVPSSEEYRMLGALATAPFGLWRILGPHPEGGVRAESFPDGEPLVIWDRFLDRGRAPGALIGARIARPEEDLPMTCGAVVSLDSRAVERLLLGTPPGRGPVIPTQPLPDEGPALERLVAEPAARLRLAALARSPGFAAMVYRVAIDLGLMGPVAGRTPTI</sequence>
<dbReference type="Proteomes" id="UP000606490">
    <property type="component" value="Unassembled WGS sequence"/>
</dbReference>
<accession>A0ABS1V1K5</accession>
<comment type="caution">
    <text evidence="1">The sequence shown here is derived from an EMBL/GenBank/DDBJ whole genome shotgun (WGS) entry which is preliminary data.</text>
</comment>
<name>A0ABS1V1K5_9PROT</name>
<dbReference type="RefSeq" id="WP_202823903.1">
    <property type="nucleotide sequence ID" value="NZ_JAEUXJ010000001.1"/>
</dbReference>
<organism evidence="1 2">
    <name type="scientific">Belnapia mucosa</name>
    <dbReference type="NCBI Taxonomy" id="2804532"/>
    <lineage>
        <taxon>Bacteria</taxon>
        <taxon>Pseudomonadati</taxon>
        <taxon>Pseudomonadota</taxon>
        <taxon>Alphaproteobacteria</taxon>
        <taxon>Acetobacterales</taxon>
        <taxon>Roseomonadaceae</taxon>
        <taxon>Belnapia</taxon>
    </lineage>
</organism>
<protein>
    <recommendedName>
        <fullName evidence="3">PAS domain-containing protein</fullName>
    </recommendedName>
</protein>
<proteinExistence type="predicted"/>
<dbReference type="EMBL" id="JAEUXJ010000001">
    <property type="protein sequence ID" value="MBL6454178.1"/>
    <property type="molecule type" value="Genomic_DNA"/>
</dbReference>
<evidence type="ECO:0000313" key="1">
    <source>
        <dbReference type="EMBL" id="MBL6454178.1"/>
    </source>
</evidence>
<keyword evidence="2" id="KW-1185">Reference proteome</keyword>